<dbReference type="EMBL" id="KE504139">
    <property type="protein sequence ID" value="EPT01845.1"/>
    <property type="molecule type" value="Genomic_DNA"/>
</dbReference>
<gene>
    <name evidence="10" type="ORF">FOMPIDRAFT_1059572</name>
</gene>
<dbReference type="PANTHER" id="PTHR23503:SF8">
    <property type="entry name" value="FACILITATED GLUCOSE TRANSPORTER PROTEIN 1"/>
    <property type="match status" value="1"/>
</dbReference>
<dbReference type="AlphaFoldDB" id="S8FUE7"/>
<dbReference type="Pfam" id="PF00083">
    <property type="entry name" value="Sugar_tr"/>
    <property type="match status" value="1"/>
</dbReference>
<feature type="domain" description="Major facilitator superfamily (MFS) profile" evidence="9">
    <location>
        <begin position="18"/>
        <end position="480"/>
    </location>
</feature>
<evidence type="ECO:0000256" key="3">
    <source>
        <dbReference type="ARBA" id="ARBA00022448"/>
    </source>
</evidence>
<evidence type="ECO:0000256" key="2">
    <source>
        <dbReference type="ARBA" id="ARBA00010992"/>
    </source>
</evidence>
<dbReference type="Gene3D" id="1.20.1250.20">
    <property type="entry name" value="MFS general substrate transporter like domains"/>
    <property type="match status" value="1"/>
</dbReference>
<dbReference type="InterPro" id="IPR036259">
    <property type="entry name" value="MFS_trans_sf"/>
</dbReference>
<evidence type="ECO:0000256" key="6">
    <source>
        <dbReference type="ARBA" id="ARBA00023136"/>
    </source>
</evidence>
<keyword evidence="6 8" id="KW-0472">Membrane</keyword>
<keyword evidence="3" id="KW-0813">Transport</keyword>
<feature type="transmembrane region" description="Helical" evidence="8">
    <location>
        <begin position="12"/>
        <end position="31"/>
    </location>
</feature>
<feature type="transmembrane region" description="Helical" evidence="8">
    <location>
        <begin position="68"/>
        <end position="88"/>
    </location>
</feature>
<feature type="transmembrane region" description="Helical" evidence="8">
    <location>
        <begin position="421"/>
        <end position="444"/>
    </location>
</feature>
<dbReference type="PRINTS" id="PR00171">
    <property type="entry name" value="SUGRTRNSPORT"/>
</dbReference>
<comment type="catalytic activity">
    <reaction evidence="7">
        <text>myo-inositol(out) + H(+)(out) = myo-inositol(in) + H(+)(in)</text>
        <dbReference type="Rhea" id="RHEA:60364"/>
        <dbReference type="ChEBI" id="CHEBI:15378"/>
        <dbReference type="ChEBI" id="CHEBI:17268"/>
    </reaction>
</comment>
<dbReference type="OrthoDB" id="4540492at2759"/>
<sequence>MALNLHEPQAFTAYGWIACVWVLVVSFQYGFHISSLNQIQAVLTCRGLDGTVPTTHLSMPTCIAMTDATFSIVTSVYTIGGLLGSLGANLVMDRWGRKGAVRMSAILTGLGAALMGVSAGLASLIIGRALTGIGAGLGLCVGPIYLSELAPPKKRGAVGVLTQFAIVIGIMITQIMGLQLATPTRWRTVLFFSAALAAAQFILSGGMVESPTWLDRNGLLVEKDKVTQRIWQSGDIIRSDTSNFDSQDPLLGADVEATEEDVGTPVPVVEVPERNDQEEAITVPELLATPGLRRPLTIVCFSMLVQQLSGVNAVLYYSNDILSKVLPDWGPWISVGITVVNVLMTFAPIVLIDRVGRKQLLSVSAAGAILSLLGVGFGLNAGLVALASVTIISFIASFAIGIGPVPFVMIPEVSPHHAVSALSSVGLSLNWIANFLVGLVFLPLRNALSQDDESKEGRVFYVFAGMLAFCTLVLFRVYRG</sequence>
<dbReference type="InterPro" id="IPR005828">
    <property type="entry name" value="MFS_sugar_transport-like"/>
</dbReference>
<reference evidence="10 11" key="1">
    <citation type="journal article" date="2012" name="Science">
        <title>The Paleozoic origin of enzymatic lignin decomposition reconstructed from 31 fungal genomes.</title>
        <authorList>
            <person name="Floudas D."/>
            <person name="Binder M."/>
            <person name="Riley R."/>
            <person name="Barry K."/>
            <person name="Blanchette R.A."/>
            <person name="Henrissat B."/>
            <person name="Martinez A.T."/>
            <person name="Otillar R."/>
            <person name="Spatafora J.W."/>
            <person name="Yadav J.S."/>
            <person name="Aerts A."/>
            <person name="Benoit I."/>
            <person name="Boyd A."/>
            <person name="Carlson A."/>
            <person name="Copeland A."/>
            <person name="Coutinho P.M."/>
            <person name="de Vries R.P."/>
            <person name="Ferreira P."/>
            <person name="Findley K."/>
            <person name="Foster B."/>
            <person name="Gaskell J."/>
            <person name="Glotzer D."/>
            <person name="Gorecki P."/>
            <person name="Heitman J."/>
            <person name="Hesse C."/>
            <person name="Hori C."/>
            <person name="Igarashi K."/>
            <person name="Jurgens J.A."/>
            <person name="Kallen N."/>
            <person name="Kersten P."/>
            <person name="Kohler A."/>
            <person name="Kuees U."/>
            <person name="Kumar T.K.A."/>
            <person name="Kuo A."/>
            <person name="LaButti K."/>
            <person name="Larrondo L.F."/>
            <person name="Lindquist E."/>
            <person name="Ling A."/>
            <person name="Lombard V."/>
            <person name="Lucas S."/>
            <person name="Lundell T."/>
            <person name="Martin R."/>
            <person name="McLaughlin D.J."/>
            <person name="Morgenstern I."/>
            <person name="Morin E."/>
            <person name="Murat C."/>
            <person name="Nagy L.G."/>
            <person name="Nolan M."/>
            <person name="Ohm R.A."/>
            <person name="Patyshakuliyeva A."/>
            <person name="Rokas A."/>
            <person name="Ruiz-Duenas F.J."/>
            <person name="Sabat G."/>
            <person name="Salamov A."/>
            <person name="Samejima M."/>
            <person name="Schmutz J."/>
            <person name="Slot J.C."/>
            <person name="St John F."/>
            <person name="Stenlid J."/>
            <person name="Sun H."/>
            <person name="Sun S."/>
            <person name="Syed K."/>
            <person name="Tsang A."/>
            <person name="Wiebenga A."/>
            <person name="Young D."/>
            <person name="Pisabarro A."/>
            <person name="Eastwood D.C."/>
            <person name="Martin F."/>
            <person name="Cullen D."/>
            <person name="Grigoriev I.V."/>
            <person name="Hibbett D.S."/>
        </authorList>
    </citation>
    <scope>NUCLEOTIDE SEQUENCE</scope>
    <source>
        <strain evidence="11">FP-58527</strain>
    </source>
</reference>
<dbReference type="InterPro" id="IPR003663">
    <property type="entry name" value="Sugar/inositol_transpt"/>
</dbReference>
<dbReference type="InterPro" id="IPR020846">
    <property type="entry name" value="MFS_dom"/>
</dbReference>
<feature type="transmembrane region" description="Helical" evidence="8">
    <location>
        <begin position="100"/>
        <end position="119"/>
    </location>
</feature>
<evidence type="ECO:0000313" key="10">
    <source>
        <dbReference type="EMBL" id="EPT01845.1"/>
    </source>
</evidence>
<keyword evidence="11" id="KW-1185">Reference proteome</keyword>
<dbReference type="PANTHER" id="PTHR23503">
    <property type="entry name" value="SOLUTE CARRIER FAMILY 2"/>
    <property type="match status" value="1"/>
</dbReference>
<name>S8FUE7_FOMSC</name>
<dbReference type="Proteomes" id="UP000015241">
    <property type="component" value="Unassembled WGS sequence"/>
</dbReference>
<proteinExistence type="inferred from homology"/>
<dbReference type="InterPro" id="IPR045263">
    <property type="entry name" value="GLUT"/>
</dbReference>
<protein>
    <recommendedName>
        <fullName evidence="9">Major facilitator superfamily (MFS) profile domain-containing protein</fullName>
    </recommendedName>
</protein>
<accession>S8FUE7</accession>
<dbReference type="InParanoid" id="S8FUE7"/>
<organism evidence="10 11">
    <name type="scientific">Fomitopsis schrenkii</name>
    <name type="common">Brown rot fungus</name>
    <dbReference type="NCBI Taxonomy" id="2126942"/>
    <lineage>
        <taxon>Eukaryota</taxon>
        <taxon>Fungi</taxon>
        <taxon>Dikarya</taxon>
        <taxon>Basidiomycota</taxon>
        <taxon>Agaricomycotina</taxon>
        <taxon>Agaricomycetes</taxon>
        <taxon>Polyporales</taxon>
        <taxon>Fomitopsis</taxon>
    </lineage>
</organism>
<dbReference type="PROSITE" id="PS50850">
    <property type="entry name" value="MFS"/>
    <property type="match status" value="1"/>
</dbReference>
<dbReference type="eggNOG" id="KOG0569">
    <property type="taxonomic scope" value="Eukaryota"/>
</dbReference>
<comment type="subcellular location">
    <subcellularLocation>
        <location evidence="1">Membrane</location>
        <topology evidence="1">Multi-pass membrane protein</topology>
    </subcellularLocation>
</comment>
<feature type="transmembrane region" description="Helical" evidence="8">
    <location>
        <begin position="385"/>
        <end position="409"/>
    </location>
</feature>
<comment type="similarity">
    <text evidence="2">Belongs to the major facilitator superfamily. Sugar transporter (TC 2.A.1.1) family.</text>
</comment>
<evidence type="ECO:0000256" key="4">
    <source>
        <dbReference type="ARBA" id="ARBA00022692"/>
    </source>
</evidence>
<keyword evidence="4 8" id="KW-0812">Transmembrane</keyword>
<feature type="transmembrane region" description="Helical" evidence="8">
    <location>
        <begin position="459"/>
        <end position="478"/>
    </location>
</feature>
<evidence type="ECO:0000256" key="7">
    <source>
        <dbReference type="ARBA" id="ARBA00049119"/>
    </source>
</evidence>
<feature type="transmembrane region" description="Helical" evidence="8">
    <location>
        <begin position="296"/>
        <end position="317"/>
    </location>
</feature>
<evidence type="ECO:0000313" key="11">
    <source>
        <dbReference type="Proteomes" id="UP000015241"/>
    </source>
</evidence>
<dbReference type="SUPFAM" id="SSF103473">
    <property type="entry name" value="MFS general substrate transporter"/>
    <property type="match status" value="1"/>
</dbReference>
<dbReference type="InterPro" id="IPR005829">
    <property type="entry name" value="Sugar_transporter_CS"/>
</dbReference>
<feature type="transmembrane region" description="Helical" evidence="8">
    <location>
        <begin position="125"/>
        <end position="146"/>
    </location>
</feature>
<dbReference type="GO" id="GO:0015149">
    <property type="term" value="F:hexose transmembrane transporter activity"/>
    <property type="evidence" value="ECO:0007669"/>
    <property type="project" value="TreeGrafter"/>
</dbReference>
<feature type="transmembrane region" description="Helical" evidence="8">
    <location>
        <begin position="189"/>
        <end position="208"/>
    </location>
</feature>
<evidence type="ECO:0000259" key="9">
    <source>
        <dbReference type="PROSITE" id="PS50850"/>
    </source>
</evidence>
<feature type="transmembrane region" description="Helical" evidence="8">
    <location>
        <begin position="329"/>
        <end position="352"/>
    </location>
</feature>
<dbReference type="STRING" id="743788.S8FUE7"/>
<keyword evidence="5 8" id="KW-1133">Transmembrane helix</keyword>
<dbReference type="HOGENOM" id="CLU_001265_30_5_1"/>
<dbReference type="PROSITE" id="PS00217">
    <property type="entry name" value="SUGAR_TRANSPORT_2"/>
    <property type="match status" value="1"/>
</dbReference>
<feature type="transmembrane region" description="Helical" evidence="8">
    <location>
        <begin position="359"/>
        <end position="379"/>
    </location>
</feature>
<evidence type="ECO:0000256" key="8">
    <source>
        <dbReference type="SAM" id="Phobius"/>
    </source>
</evidence>
<evidence type="ECO:0000256" key="5">
    <source>
        <dbReference type="ARBA" id="ARBA00022989"/>
    </source>
</evidence>
<dbReference type="GO" id="GO:0016020">
    <property type="term" value="C:membrane"/>
    <property type="evidence" value="ECO:0007669"/>
    <property type="project" value="UniProtKB-SubCell"/>
</dbReference>
<feature type="transmembrane region" description="Helical" evidence="8">
    <location>
        <begin position="158"/>
        <end position="177"/>
    </location>
</feature>
<evidence type="ECO:0000256" key="1">
    <source>
        <dbReference type="ARBA" id="ARBA00004141"/>
    </source>
</evidence>